<dbReference type="RefSeq" id="WP_070907009.1">
    <property type="nucleotide sequence ID" value="NZ_MIKE01000022.1"/>
</dbReference>
<reference evidence="2" key="1">
    <citation type="submission" date="2016-09" db="EMBL/GenBank/DDBJ databases">
        <authorList>
            <person name="Capua I."/>
            <person name="De Benedictis P."/>
            <person name="Joannis T."/>
            <person name="Lombin L.H."/>
            <person name="Cattoli G."/>
        </authorList>
    </citation>
    <scope>NUCLEOTIDE SEQUENCE [LARGE SCALE GENOMIC DNA]</scope>
    <source>
        <strain evidence="2">MSU</strain>
    </source>
</reference>
<dbReference type="InterPro" id="IPR043781">
    <property type="entry name" value="DUF5723"/>
</dbReference>
<reference evidence="3 5" key="3">
    <citation type="submission" date="2016-11" db="EMBL/GenBank/DDBJ databases">
        <title>Whole genomes of Flavobacteriaceae.</title>
        <authorList>
            <person name="Stine C."/>
            <person name="Li C."/>
            <person name="Tadesse D."/>
        </authorList>
    </citation>
    <scope>NUCLEOTIDE SEQUENCE [LARGE SCALE GENOMIC DNA]</scope>
    <source>
        <strain evidence="3 5">ATCC BAA-2541</strain>
    </source>
</reference>
<dbReference type="AlphaFoldDB" id="A0A1S1J501"/>
<evidence type="ECO:0000313" key="3">
    <source>
        <dbReference type="EMBL" id="OXB18401.1"/>
    </source>
</evidence>
<feature type="domain" description="DUF5723" evidence="1">
    <location>
        <begin position="38"/>
        <end position="436"/>
    </location>
</feature>
<reference evidence="4" key="2">
    <citation type="submission" date="2016-09" db="EMBL/GenBank/DDBJ databases">
        <authorList>
            <person name="Chen S."/>
            <person name="Walker E."/>
        </authorList>
    </citation>
    <scope>NUCLEOTIDE SEQUENCE [LARGE SCALE GENOMIC DNA]</scope>
    <source>
        <strain evidence="4">MSU</strain>
    </source>
</reference>
<dbReference type="EMBL" id="MUHG01000023">
    <property type="protein sequence ID" value="OXB18401.1"/>
    <property type="molecule type" value="Genomic_DNA"/>
</dbReference>
<proteinExistence type="predicted"/>
<organism evidence="2 4">
    <name type="scientific">Flavobacterium tructae</name>
    <dbReference type="NCBI Taxonomy" id="1114873"/>
    <lineage>
        <taxon>Bacteria</taxon>
        <taxon>Pseudomonadati</taxon>
        <taxon>Bacteroidota</taxon>
        <taxon>Flavobacteriia</taxon>
        <taxon>Flavobacteriales</taxon>
        <taxon>Flavobacteriaceae</taxon>
        <taxon>Flavobacterium</taxon>
    </lineage>
</organism>
<dbReference type="Pfam" id="PF18990">
    <property type="entry name" value="DUF5723"/>
    <property type="match status" value="1"/>
</dbReference>
<dbReference type="OrthoDB" id="975426at2"/>
<name>A0A1S1J501_9FLAO</name>
<dbReference type="Proteomes" id="UP000198319">
    <property type="component" value="Unassembled WGS sequence"/>
</dbReference>
<comment type="caution">
    <text evidence="2">The sequence shown here is derived from an EMBL/GenBank/DDBJ whole genome shotgun (WGS) entry which is preliminary data.</text>
</comment>
<dbReference type="Proteomes" id="UP000180252">
    <property type="component" value="Unassembled WGS sequence"/>
</dbReference>
<dbReference type="STRING" id="1278819.BHE19_07885"/>
<evidence type="ECO:0000313" key="4">
    <source>
        <dbReference type="Proteomes" id="UP000180252"/>
    </source>
</evidence>
<evidence type="ECO:0000313" key="2">
    <source>
        <dbReference type="EMBL" id="OHT45742.1"/>
    </source>
</evidence>
<sequence>MKKLYLVLIVVFQLSCFAQNKELLYNFTAIPQSSLVNPGADVAYKFYFGVPVLSGISANLGSSSFSAYDLFANNGVNFNDKIRNVINKSSSRDKTQINQQLELFSGGFRVGGKDSQSYLSFGAYQEFDFLMYVPKDPAILALDGNKDYIGKSFNLSDLNLRAEVLSVFHVGFHKKVSEKLVLGGRAKIYSSGANATSTRNSGYIYTGQAAGTPNLYTQTISSNLEIKTSGIATFTKDEYDGSIPSDIVHNTFFNGSLGLGLDAGFTYYFKDNLQLTASIVDLGFVRQSKDIETLTYKGTYHYEGVNPNFDNSNEPKNIFDDFDKAIPRDTLYNKYTTLRPTKFYSSLQYSFGESRSDEDCNCHGKVTRKYVNGVGGQLFAMSMPVEPFVALTAFYRRNIFEKLDVKATYTVDSYSSKNIGLGFAGTLGKLNMYVLVNNLLELKDVSKANSMAFQFGFNFIFNDNSEE</sequence>
<accession>A0A1S1J501</accession>
<evidence type="ECO:0000259" key="1">
    <source>
        <dbReference type="Pfam" id="PF18990"/>
    </source>
</evidence>
<keyword evidence="5" id="KW-1185">Reference proteome</keyword>
<dbReference type="EMBL" id="MIKE01000022">
    <property type="protein sequence ID" value="OHT45742.1"/>
    <property type="molecule type" value="Genomic_DNA"/>
</dbReference>
<evidence type="ECO:0000313" key="5">
    <source>
        <dbReference type="Proteomes" id="UP000198319"/>
    </source>
</evidence>
<gene>
    <name evidence="3" type="ORF">B0A71_15910</name>
    <name evidence="2" type="ORF">BHE19_07885</name>
</gene>
<protein>
    <recommendedName>
        <fullName evidence="1">DUF5723 domain-containing protein</fullName>
    </recommendedName>
</protein>